<organism evidence="8 9">
    <name type="scientific">Paenibacillus alba</name>
    <dbReference type="NCBI Taxonomy" id="1197127"/>
    <lineage>
        <taxon>Bacteria</taxon>
        <taxon>Bacillati</taxon>
        <taxon>Bacillota</taxon>
        <taxon>Bacilli</taxon>
        <taxon>Bacillales</taxon>
        <taxon>Paenibacillaceae</taxon>
        <taxon>Paenibacillus</taxon>
    </lineage>
</organism>
<accession>A0ABU6GCT7</accession>
<keyword evidence="2" id="KW-0813">Transport</keyword>
<evidence type="ECO:0000256" key="1">
    <source>
        <dbReference type="ARBA" id="ARBA00004651"/>
    </source>
</evidence>
<evidence type="ECO:0000256" key="5">
    <source>
        <dbReference type="ARBA" id="ARBA00022989"/>
    </source>
</evidence>
<keyword evidence="9" id="KW-1185">Reference proteome</keyword>
<sequence length="186" mass="20943">MDTKWLIRSQSIVTLAAGLIYPYYLLFLKNLGNSFSKYGLAFAVFTISSAAVSQWLAPRLDRQGIKLLTWSSLGMAAAMLMFPWVESYTWVLAIQLLMGVCNAMQKMSERLLIADHTREGERGAMIGAFHFWTSVASGFAVILGGYIIDWLTINVLFYASALLYAWSAWVTFQASKRRANKTLKEM</sequence>
<evidence type="ECO:0000313" key="8">
    <source>
        <dbReference type="EMBL" id="MEC0232023.1"/>
    </source>
</evidence>
<dbReference type="PANTHER" id="PTHR43414">
    <property type="entry name" value="MULTIDRUG RESISTANCE PROTEIN MDTG"/>
    <property type="match status" value="1"/>
</dbReference>
<dbReference type="EMBL" id="JARLKY010000110">
    <property type="protein sequence ID" value="MEC0232023.1"/>
    <property type="molecule type" value="Genomic_DNA"/>
</dbReference>
<gene>
    <name evidence="8" type="ORF">P4I72_33500</name>
</gene>
<dbReference type="SUPFAM" id="SSF103473">
    <property type="entry name" value="MFS general substrate transporter"/>
    <property type="match status" value="1"/>
</dbReference>
<dbReference type="RefSeq" id="WP_326076133.1">
    <property type="nucleotide sequence ID" value="NZ_JARLKY010000110.1"/>
</dbReference>
<keyword evidence="4 7" id="KW-0812">Transmembrane</keyword>
<name>A0ABU6GCT7_9BACL</name>
<comment type="caution">
    <text evidence="8">The sequence shown here is derived from an EMBL/GenBank/DDBJ whole genome shotgun (WGS) entry which is preliminary data.</text>
</comment>
<feature type="transmembrane region" description="Helical" evidence="7">
    <location>
        <begin position="125"/>
        <end position="147"/>
    </location>
</feature>
<dbReference type="Pfam" id="PF07690">
    <property type="entry name" value="MFS_1"/>
    <property type="match status" value="1"/>
</dbReference>
<comment type="subcellular location">
    <subcellularLocation>
        <location evidence="1">Cell membrane</location>
        <topology evidence="1">Multi-pass membrane protein</topology>
    </subcellularLocation>
</comment>
<feature type="transmembrane region" description="Helical" evidence="7">
    <location>
        <begin position="12"/>
        <end position="32"/>
    </location>
</feature>
<feature type="transmembrane region" description="Helical" evidence="7">
    <location>
        <begin position="153"/>
        <end position="172"/>
    </location>
</feature>
<reference evidence="8 9" key="1">
    <citation type="submission" date="2023-03" db="EMBL/GenBank/DDBJ databases">
        <title>Bacillus Genome Sequencing.</title>
        <authorList>
            <person name="Dunlap C."/>
        </authorList>
    </citation>
    <scope>NUCLEOTIDE SEQUENCE [LARGE SCALE GENOMIC DNA]</scope>
    <source>
        <strain evidence="8 9">BD-533</strain>
    </source>
</reference>
<dbReference type="Proteomes" id="UP001338137">
    <property type="component" value="Unassembled WGS sequence"/>
</dbReference>
<keyword evidence="5 7" id="KW-1133">Transmembrane helix</keyword>
<keyword evidence="3" id="KW-1003">Cell membrane</keyword>
<evidence type="ECO:0000256" key="4">
    <source>
        <dbReference type="ARBA" id="ARBA00022692"/>
    </source>
</evidence>
<dbReference type="PANTHER" id="PTHR43414:SF6">
    <property type="entry name" value="MULTIDRUG RESISTANCE PROTEIN MDTG"/>
    <property type="match status" value="1"/>
</dbReference>
<feature type="transmembrane region" description="Helical" evidence="7">
    <location>
        <begin position="38"/>
        <end position="57"/>
    </location>
</feature>
<evidence type="ECO:0000256" key="2">
    <source>
        <dbReference type="ARBA" id="ARBA00022448"/>
    </source>
</evidence>
<dbReference type="InterPro" id="IPR036259">
    <property type="entry name" value="MFS_trans_sf"/>
</dbReference>
<evidence type="ECO:0000256" key="6">
    <source>
        <dbReference type="ARBA" id="ARBA00023136"/>
    </source>
</evidence>
<protein>
    <submittedName>
        <fullName evidence="8">MFS transporter</fullName>
    </submittedName>
</protein>
<evidence type="ECO:0000256" key="7">
    <source>
        <dbReference type="SAM" id="Phobius"/>
    </source>
</evidence>
<dbReference type="InterPro" id="IPR011701">
    <property type="entry name" value="MFS"/>
</dbReference>
<keyword evidence="6 7" id="KW-0472">Membrane</keyword>
<evidence type="ECO:0000256" key="3">
    <source>
        <dbReference type="ARBA" id="ARBA00022475"/>
    </source>
</evidence>
<dbReference type="Gene3D" id="1.20.1250.20">
    <property type="entry name" value="MFS general substrate transporter like domains"/>
    <property type="match status" value="1"/>
</dbReference>
<proteinExistence type="predicted"/>
<evidence type="ECO:0000313" key="9">
    <source>
        <dbReference type="Proteomes" id="UP001338137"/>
    </source>
</evidence>